<dbReference type="Pfam" id="PF01535">
    <property type="entry name" value="PPR"/>
    <property type="match status" value="2"/>
</dbReference>
<dbReference type="Pfam" id="PF13041">
    <property type="entry name" value="PPR_2"/>
    <property type="match status" value="2"/>
</dbReference>
<protein>
    <recommendedName>
        <fullName evidence="5">Pentacotripeptide-repeat region of PRORP domain-containing protein</fullName>
    </recommendedName>
</protein>
<dbReference type="GO" id="GO:0003723">
    <property type="term" value="F:RNA binding"/>
    <property type="evidence" value="ECO:0007669"/>
    <property type="project" value="InterPro"/>
</dbReference>
<sequence length="441" mass="49952">MQVIFSRLLTKPTSHYRLGWFTRKFNSWALSIRTAPSPQEALQLYKQMQHQAIPFDSYSILFTLNSCSRLQNPTLIHHLHAHLFKIGFSSHVYVATSLLHAYVVSSFKEACKLFDEMPEKNTVTFNTMITGYFKCGDIEKASSLFVNMPIKNLGSWSAMITGYMGCGNWDKGLALLREMIVVEGLKPDQIPLVSILSRCSNMGYNGLLVGKSIHGFIEKTEWNLNVGIGTALVDMYTKCGLLNCGYLIFQRMNEKNVLTWSAMICGLAQHGYGEKALFMFERMKEEGVRPNEITFTGILSACTHVGLVEEGLKYFHSMVEEYKLEPRIQHYGCMVDLLGKAERLDEAYEVIETMKLEPNVVVWSSFLAACKLHKQFKMAEKVIDKVVKVIRPETDGGVYTLVSDLYASDGKWDEAQKMRDVMTNQNVKKARGSSFIRSGVI</sequence>
<keyword evidence="4" id="KW-1185">Reference proteome</keyword>
<dbReference type="Pfam" id="PF20431">
    <property type="entry name" value="E_motif"/>
    <property type="match status" value="1"/>
</dbReference>
<dbReference type="InterPro" id="IPR046848">
    <property type="entry name" value="E_motif"/>
</dbReference>
<evidence type="ECO:0000313" key="4">
    <source>
        <dbReference type="Proteomes" id="UP000230069"/>
    </source>
</evidence>
<dbReference type="InParanoid" id="A0A2G5EGN2"/>
<keyword evidence="1" id="KW-0677">Repeat</keyword>
<dbReference type="Gene3D" id="1.25.40.10">
    <property type="entry name" value="Tetratricopeptide repeat domain"/>
    <property type="match status" value="3"/>
</dbReference>
<dbReference type="FunFam" id="1.25.40.10:FF:000790">
    <property type="entry name" value="Pentatricopeptide repeat-containing protein"/>
    <property type="match status" value="1"/>
</dbReference>
<dbReference type="GO" id="GO:0009451">
    <property type="term" value="P:RNA modification"/>
    <property type="evidence" value="ECO:0007669"/>
    <property type="project" value="InterPro"/>
</dbReference>
<reference evidence="3 4" key="1">
    <citation type="submission" date="2017-09" db="EMBL/GenBank/DDBJ databases">
        <title>WGS assembly of Aquilegia coerulea Goldsmith.</title>
        <authorList>
            <person name="Hodges S."/>
            <person name="Kramer E."/>
            <person name="Nordborg M."/>
            <person name="Tomkins J."/>
            <person name="Borevitz J."/>
            <person name="Derieg N."/>
            <person name="Yan J."/>
            <person name="Mihaltcheva S."/>
            <person name="Hayes R.D."/>
            <person name="Rokhsar D."/>
        </authorList>
    </citation>
    <scope>NUCLEOTIDE SEQUENCE [LARGE SCALE GENOMIC DNA]</scope>
    <source>
        <strain evidence="4">cv. Goldsmith</strain>
    </source>
</reference>
<evidence type="ECO:0008006" key="5">
    <source>
        <dbReference type="Google" id="ProtNLM"/>
    </source>
</evidence>
<dbReference type="InterPro" id="IPR011990">
    <property type="entry name" value="TPR-like_helical_dom_sf"/>
</dbReference>
<dbReference type="PANTHER" id="PTHR47926:SF452">
    <property type="entry name" value="PENTATRICOPEPTIDE REPEAT-CONTAINING PROTEIN"/>
    <property type="match status" value="1"/>
</dbReference>
<evidence type="ECO:0000256" key="1">
    <source>
        <dbReference type="ARBA" id="ARBA00022737"/>
    </source>
</evidence>
<dbReference type="Proteomes" id="UP000230069">
    <property type="component" value="Unassembled WGS sequence"/>
</dbReference>
<gene>
    <name evidence="3" type="ORF">AQUCO_00901088v1</name>
</gene>
<dbReference type="STRING" id="218851.A0A2G5EGN2"/>
<dbReference type="OrthoDB" id="185373at2759"/>
<dbReference type="NCBIfam" id="TIGR00756">
    <property type="entry name" value="PPR"/>
    <property type="match status" value="4"/>
</dbReference>
<dbReference type="AlphaFoldDB" id="A0A2G5EGN2"/>
<name>A0A2G5EGN2_AQUCA</name>
<evidence type="ECO:0000256" key="2">
    <source>
        <dbReference type="PROSITE-ProRule" id="PRU00708"/>
    </source>
</evidence>
<dbReference type="InterPro" id="IPR046960">
    <property type="entry name" value="PPR_At4g14850-like_plant"/>
</dbReference>
<feature type="repeat" description="PPR" evidence="2">
    <location>
        <begin position="256"/>
        <end position="290"/>
    </location>
</feature>
<dbReference type="PANTHER" id="PTHR47926">
    <property type="entry name" value="PENTATRICOPEPTIDE REPEAT-CONTAINING PROTEIN"/>
    <property type="match status" value="1"/>
</dbReference>
<organism evidence="3 4">
    <name type="scientific">Aquilegia coerulea</name>
    <name type="common">Rocky mountain columbine</name>
    <dbReference type="NCBI Taxonomy" id="218851"/>
    <lineage>
        <taxon>Eukaryota</taxon>
        <taxon>Viridiplantae</taxon>
        <taxon>Streptophyta</taxon>
        <taxon>Embryophyta</taxon>
        <taxon>Tracheophyta</taxon>
        <taxon>Spermatophyta</taxon>
        <taxon>Magnoliopsida</taxon>
        <taxon>Ranunculales</taxon>
        <taxon>Ranunculaceae</taxon>
        <taxon>Thalictroideae</taxon>
        <taxon>Aquilegia</taxon>
    </lineage>
</organism>
<accession>A0A2G5EGN2</accession>
<dbReference type="PROSITE" id="PS51375">
    <property type="entry name" value="PPR"/>
    <property type="match status" value="2"/>
</dbReference>
<dbReference type="InterPro" id="IPR002885">
    <property type="entry name" value="PPR_rpt"/>
</dbReference>
<feature type="repeat" description="PPR" evidence="2">
    <location>
        <begin position="121"/>
        <end position="155"/>
    </location>
</feature>
<dbReference type="EMBL" id="KZ305026">
    <property type="protein sequence ID" value="PIA54934.1"/>
    <property type="molecule type" value="Genomic_DNA"/>
</dbReference>
<proteinExistence type="predicted"/>
<evidence type="ECO:0000313" key="3">
    <source>
        <dbReference type="EMBL" id="PIA54934.1"/>
    </source>
</evidence>